<dbReference type="Gene3D" id="3.40.50.300">
    <property type="entry name" value="P-loop containing nucleotide triphosphate hydrolases"/>
    <property type="match status" value="1"/>
</dbReference>
<dbReference type="Pfam" id="PF13614">
    <property type="entry name" value="AAA_31"/>
    <property type="match status" value="1"/>
</dbReference>
<dbReference type="InterPro" id="IPR050625">
    <property type="entry name" value="ParA/MinD_ATPase"/>
</dbReference>
<feature type="modified residue" description="4-aspartylphosphate" evidence="1">
    <location>
        <position position="54"/>
    </location>
</feature>
<protein>
    <submittedName>
        <fullName evidence="4">Response regulator</fullName>
    </submittedName>
</protein>
<gene>
    <name evidence="4" type="ORF">JF886_11635</name>
</gene>
<dbReference type="Proteomes" id="UP000606991">
    <property type="component" value="Unassembled WGS sequence"/>
</dbReference>
<dbReference type="GO" id="GO:0016887">
    <property type="term" value="F:ATP hydrolysis activity"/>
    <property type="evidence" value="ECO:0007669"/>
    <property type="project" value="TreeGrafter"/>
</dbReference>
<dbReference type="Pfam" id="PF00072">
    <property type="entry name" value="Response_reg"/>
    <property type="match status" value="1"/>
</dbReference>
<dbReference type="GO" id="GO:0005524">
    <property type="term" value="F:ATP binding"/>
    <property type="evidence" value="ECO:0007669"/>
    <property type="project" value="TreeGrafter"/>
</dbReference>
<dbReference type="InterPro" id="IPR001789">
    <property type="entry name" value="Sig_transdc_resp-reg_receiver"/>
</dbReference>
<feature type="region of interest" description="Disordered" evidence="2">
    <location>
        <begin position="125"/>
        <end position="152"/>
    </location>
</feature>
<sequence>MIRVLIADESHQVTDNISRRLALEEDLEVCGTASDGESAVQEALWLKPDIAIIDAGLPGMDGGQTTEMLVQALPGTGVIMMSMEAENDAYRLAMLAGAREFLQKPFKGDDLVAAVRRVHAFEQRRGGSSPAPAVAVAATSAPGDPSSAAASAPAVSRRGVVTAVISGKGGVGKTVIAINIAAALAEKHPGAVVLVDLSLQYGDVGAALDLPTDHSITDLLAENGTADSDMVRQVLVNGPGFQVLLAPTSPELADYVSSAHLTDLITTLRSDFDFIIVDTPSYLNEVSIHTLELADHLVMVTDLSVTGIKNARLTRGVLETLEVDPAKVMVIGNHRDGVGGLDRRGAETFLGAHISVEVPFAADVVATSVNKGVPFVVSSPAAPASSAVRTIVAAIDPLSRNGSEPAPNGDSSDKKKRTRRKLSFTR</sequence>
<dbReference type="SUPFAM" id="SSF52540">
    <property type="entry name" value="P-loop containing nucleoside triphosphate hydrolases"/>
    <property type="match status" value="1"/>
</dbReference>
<evidence type="ECO:0000256" key="2">
    <source>
        <dbReference type="SAM" id="MobiDB-lite"/>
    </source>
</evidence>
<dbReference type="GO" id="GO:0005829">
    <property type="term" value="C:cytosol"/>
    <property type="evidence" value="ECO:0007669"/>
    <property type="project" value="TreeGrafter"/>
</dbReference>
<dbReference type="PROSITE" id="PS50110">
    <property type="entry name" value="RESPONSE_REGULATORY"/>
    <property type="match status" value="1"/>
</dbReference>
<dbReference type="PANTHER" id="PTHR43384">
    <property type="entry name" value="SEPTUM SITE-DETERMINING PROTEIN MIND HOMOLOG, CHLOROPLASTIC-RELATED"/>
    <property type="match status" value="1"/>
</dbReference>
<dbReference type="GO" id="GO:0051782">
    <property type="term" value="P:negative regulation of cell division"/>
    <property type="evidence" value="ECO:0007669"/>
    <property type="project" value="TreeGrafter"/>
</dbReference>
<evidence type="ECO:0000259" key="3">
    <source>
        <dbReference type="PROSITE" id="PS50110"/>
    </source>
</evidence>
<comment type="caution">
    <text evidence="4">The sequence shown here is derived from an EMBL/GenBank/DDBJ whole genome shotgun (WGS) entry which is preliminary data.</text>
</comment>
<dbReference type="InterPro" id="IPR027417">
    <property type="entry name" value="P-loop_NTPase"/>
</dbReference>
<dbReference type="GO" id="GO:0000160">
    <property type="term" value="P:phosphorelay signal transduction system"/>
    <property type="evidence" value="ECO:0007669"/>
    <property type="project" value="InterPro"/>
</dbReference>
<reference evidence="4 5" key="1">
    <citation type="submission" date="2020-10" db="EMBL/GenBank/DDBJ databases">
        <title>Ca. Dormibacterota MAGs.</title>
        <authorList>
            <person name="Montgomery K."/>
        </authorList>
    </citation>
    <scope>NUCLEOTIDE SEQUENCE [LARGE SCALE GENOMIC DNA]</scope>
    <source>
        <strain evidence="4">SC8812_S17_18</strain>
    </source>
</reference>
<dbReference type="InterPro" id="IPR058245">
    <property type="entry name" value="NreC/VraR/RcsB-like_REC"/>
</dbReference>
<dbReference type="EMBL" id="JAEKNS010000122">
    <property type="protein sequence ID" value="MBJ7595487.1"/>
    <property type="molecule type" value="Genomic_DNA"/>
</dbReference>
<dbReference type="AlphaFoldDB" id="A0A934K1D2"/>
<name>A0A934K1D2_9BACT</name>
<keyword evidence="1" id="KW-0597">Phosphoprotein</keyword>
<dbReference type="CDD" id="cd17535">
    <property type="entry name" value="REC_NarL-like"/>
    <property type="match status" value="1"/>
</dbReference>
<dbReference type="Gene3D" id="3.40.50.2300">
    <property type="match status" value="1"/>
</dbReference>
<evidence type="ECO:0000313" key="4">
    <source>
        <dbReference type="EMBL" id="MBJ7595487.1"/>
    </source>
</evidence>
<dbReference type="InterPro" id="IPR025669">
    <property type="entry name" value="AAA_dom"/>
</dbReference>
<accession>A0A934K1D2</accession>
<dbReference type="InterPro" id="IPR011006">
    <property type="entry name" value="CheY-like_superfamily"/>
</dbReference>
<proteinExistence type="predicted"/>
<feature type="region of interest" description="Disordered" evidence="2">
    <location>
        <begin position="397"/>
        <end position="426"/>
    </location>
</feature>
<organism evidence="4 5">
    <name type="scientific">Candidatus Aeolococcus gillhamiae</name>
    <dbReference type="NCBI Taxonomy" id="3127015"/>
    <lineage>
        <taxon>Bacteria</taxon>
        <taxon>Bacillati</taxon>
        <taxon>Candidatus Dormiibacterota</taxon>
        <taxon>Candidatus Dormibacteria</taxon>
        <taxon>Candidatus Aeolococcales</taxon>
        <taxon>Candidatus Aeolococcaceae</taxon>
        <taxon>Candidatus Aeolococcus</taxon>
    </lineage>
</organism>
<dbReference type="RefSeq" id="WP_337312644.1">
    <property type="nucleotide sequence ID" value="NZ_JAEKNS010000122.1"/>
</dbReference>
<feature type="compositionally biased region" description="Basic residues" evidence="2">
    <location>
        <begin position="414"/>
        <end position="426"/>
    </location>
</feature>
<evidence type="ECO:0000313" key="5">
    <source>
        <dbReference type="Proteomes" id="UP000606991"/>
    </source>
</evidence>
<dbReference type="GO" id="GO:0009898">
    <property type="term" value="C:cytoplasmic side of plasma membrane"/>
    <property type="evidence" value="ECO:0007669"/>
    <property type="project" value="TreeGrafter"/>
</dbReference>
<dbReference type="SMART" id="SM00448">
    <property type="entry name" value="REC"/>
    <property type="match status" value="1"/>
</dbReference>
<feature type="compositionally biased region" description="Low complexity" evidence="2">
    <location>
        <begin position="126"/>
        <end position="152"/>
    </location>
</feature>
<dbReference type="PANTHER" id="PTHR43384:SF13">
    <property type="entry name" value="SLR0110 PROTEIN"/>
    <property type="match status" value="1"/>
</dbReference>
<evidence type="ECO:0000256" key="1">
    <source>
        <dbReference type="PROSITE-ProRule" id="PRU00169"/>
    </source>
</evidence>
<feature type="domain" description="Response regulatory" evidence="3">
    <location>
        <begin position="3"/>
        <end position="119"/>
    </location>
</feature>
<dbReference type="SUPFAM" id="SSF52172">
    <property type="entry name" value="CheY-like"/>
    <property type="match status" value="1"/>
</dbReference>